<protein>
    <submittedName>
        <fullName evidence="3">Ca2+ sensor (EF-Hand superfamily)</fullName>
    </submittedName>
</protein>
<dbReference type="Proteomes" id="UP000013201">
    <property type="component" value="Unassembled WGS sequence"/>
</dbReference>
<feature type="signal peptide" evidence="1">
    <location>
        <begin position="1"/>
        <end position="25"/>
    </location>
</feature>
<dbReference type="InterPro" id="IPR011992">
    <property type="entry name" value="EF-hand-dom_pair"/>
</dbReference>
<reference evidence="4" key="2">
    <citation type="submission" date="2013-04" db="EMBL/GenBank/DDBJ databases">
        <title>Bisphenol A degrading Sphingobium sp. strain BiD32.</title>
        <authorList>
            <person name="Nielsen J.L."/>
            <person name="Zhou N.A."/>
            <person name="Kjeldal H."/>
        </authorList>
    </citation>
    <scope>NUCLEOTIDE SEQUENCE [LARGE SCALE GENOMIC DNA]</scope>
    <source>
        <strain evidence="4">BiD32</strain>
    </source>
</reference>
<dbReference type="PROSITE" id="PS00018">
    <property type="entry name" value="EF_HAND_1"/>
    <property type="match status" value="3"/>
</dbReference>
<keyword evidence="1" id="KW-0732">Signal</keyword>
<evidence type="ECO:0000259" key="2">
    <source>
        <dbReference type="PROSITE" id="PS50222"/>
    </source>
</evidence>
<gene>
    <name evidence="3" type="ORF">EBBID32_670</name>
</gene>
<evidence type="ECO:0000313" key="3">
    <source>
        <dbReference type="EMBL" id="CCW15739.1"/>
    </source>
</evidence>
<name>N1MG59_9SPHN</name>
<dbReference type="GO" id="GO:0005509">
    <property type="term" value="F:calcium ion binding"/>
    <property type="evidence" value="ECO:0007669"/>
    <property type="project" value="InterPro"/>
</dbReference>
<dbReference type="SUPFAM" id="SSF47473">
    <property type="entry name" value="EF-hand"/>
    <property type="match status" value="1"/>
</dbReference>
<feature type="chain" id="PRO_5004108021" evidence="1">
    <location>
        <begin position="26"/>
        <end position="153"/>
    </location>
</feature>
<dbReference type="AlphaFoldDB" id="N1MG59"/>
<evidence type="ECO:0000256" key="1">
    <source>
        <dbReference type="SAM" id="SignalP"/>
    </source>
</evidence>
<dbReference type="RefSeq" id="WP_006948723.1">
    <property type="nucleotide sequence ID" value="NZ_CAVK010000004.1"/>
</dbReference>
<comment type="caution">
    <text evidence="3">The sequence shown here is derived from an EMBL/GenBank/DDBJ whole genome shotgun (WGS) entry which is preliminary data.</text>
</comment>
<proteinExistence type="predicted"/>
<dbReference type="OrthoDB" id="6706523at2"/>
<dbReference type="Pfam" id="PF13202">
    <property type="entry name" value="EF-hand_5"/>
    <property type="match status" value="3"/>
</dbReference>
<dbReference type="EMBL" id="CAVK010000004">
    <property type="protein sequence ID" value="CCW15739.1"/>
    <property type="molecule type" value="Genomic_DNA"/>
</dbReference>
<accession>N1MG59</accession>
<evidence type="ECO:0000313" key="4">
    <source>
        <dbReference type="Proteomes" id="UP000013201"/>
    </source>
</evidence>
<keyword evidence="4" id="KW-1185">Reference proteome</keyword>
<reference evidence="3 4" key="1">
    <citation type="submission" date="2013-03" db="EMBL/GenBank/DDBJ databases">
        <authorList>
            <person name="Le V."/>
        </authorList>
    </citation>
    <scope>NUCLEOTIDE SEQUENCE [LARGE SCALE GENOMIC DNA]</scope>
    <source>
        <strain evidence="3 4">BiD32</strain>
    </source>
</reference>
<dbReference type="PROSITE" id="PS50222">
    <property type="entry name" value="EF_HAND_2"/>
    <property type="match status" value="1"/>
</dbReference>
<sequence>MTFLSPFLRATILAGAAFATFPAAAQTGRFGGGDRTAWFDKADANRDGRVSRAEFDNFRMAQFGQLDRNGDGVVSPADFPRLAKARPDSYARLTGILDQADGNGDGVISRAEMRAAPPRLFLIADADRNNDVSRAEFDAARERMKAALAARRQ</sequence>
<feature type="domain" description="EF-hand" evidence="2">
    <location>
        <begin position="88"/>
        <end position="123"/>
    </location>
</feature>
<dbReference type="InterPro" id="IPR018247">
    <property type="entry name" value="EF_Hand_1_Ca_BS"/>
</dbReference>
<organism evidence="3 4">
    <name type="scientific">Sphingobium indicum BiD32</name>
    <dbReference type="NCBI Taxonomy" id="1301087"/>
    <lineage>
        <taxon>Bacteria</taxon>
        <taxon>Pseudomonadati</taxon>
        <taxon>Pseudomonadota</taxon>
        <taxon>Alphaproteobacteria</taxon>
        <taxon>Sphingomonadales</taxon>
        <taxon>Sphingomonadaceae</taxon>
        <taxon>Sphingobium</taxon>
    </lineage>
</organism>
<dbReference type="Gene3D" id="1.10.238.10">
    <property type="entry name" value="EF-hand"/>
    <property type="match status" value="1"/>
</dbReference>
<dbReference type="InterPro" id="IPR002048">
    <property type="entry name" value="EF_hand_dom"/>
</dbReference>